<dbReference type="HOGENOM" id="CLU_114520_0_0_4"/>
<dbReference type="AlphaFoldDB" id="A0A0H2XQN3"/>
<evidence type="ECO:0008006" key="2">
    <source>
        <dbReference type="Google" id="ProtNLM"/>
    </source>
</evidence>
<dbReference type="SUPFAM" id="SSF47240">
    <property type="entry name" value="Ferritin-like"/>
    <property type="match status" value="1"/>
</dbReference>
<dbReference type="EMBL" id="CP000378">
    <property type="protein sequence ID" value="ABF76272.1"/>
    <property type="molecule type" value="Genomic_DNA"/>
</dbReference>
<accession>A0A0H2XQN3</accession>
<name>A0A0H2XQN3_BURO1</name>
<evidence type="ECO:0000313" key="1">
    <source>
        <dbReference type="EMBL" id="ABF76272.1"/>
    </source>
</evidence>
<sequence>MAQRQSKHEGILELLCQAYETELGGAQIYEAALQCATDEDLHKEWEKYHRETLHHQEVLRKVFETLGLDPDAQSPGRAAVAATGKSLVQVIQQAKKQADPAVAQVVAAECVVLAETKDHLNWELIGYAADQLPDSDAAKALKAAHDEVEADEDHHLYHTRGWAREMWIESMGFKAVLPPPEEVKKVESAADAARAERSRGKMM</sequence>
<organism evidence="1">
    <name type="scientific">Burkholderia orbicola (strain AU 1054)</name>
    <dbReference type="NCBI Taxonomy" id="331271"/>
    <lineage>
        <taxon>Bacteria</taxon>
        <taxon>Pseudomonadati</taxon>
        <taxon>Pseudomonadota</taxon>
        <taxon>Betaproteobacteria</taxon>
        <taxon>Burkholderiales</taxon>
        <taxon>Burkholderiaceae</taxon>
        <taxon>Burkholderia</taxon>
        <taxon>Burkholderia cepacia complex</taxon>
        <taxon>Burkholderia orbicola</taxon>
    </lineage>
</organism>
<dbReference type="InterPro" id="IPR009078">
    <property type="entry name" value="Ferritin-like_SF"/>
</dbReference>
<dbReference type="Gene3D" id="1.20.1260.10">
    <property type="match status" value="1"/>
</dbReference>
<protein>
    <recommendedName>
        <fullName evidence="2">DUF892 family protein</fullName>
    </recommendedName>
</protein>
<dbReference type="InterPro" id="IPR012347">
    <property type="entry name" value="Ferritin-like"/>
</dbReference>
<gene>
    <name evidence="1" type="ordered locus">Bcen_1366</name>
</gene>
<proteinExistence type="predicted"/>
<reference evidence="1" key="1">
    <citation type="submission" date="2006-05" db="EMBL/GenBank/DDBJ databases">
        <title>Complete sequence of chromosome 1 of Burkholderia cenocepacia AU 1054.</title>
        <authorList>
            <consortium name="US DOE Joint Genome Institute"/>
            <person name="Copeland A."/>
            <person name="Lucas S."/>
            <person name="Lapidus A."/>
            <person name="Barry K."/>
            <person name="Detter J.C."/>
            <person name="Glavina del Rio T."/>
            <person name="Hammon N."/>
            <person name="Israni S."/>
            <person name="Dalin E."/>
            <person name="Tice H."/>
            <person name="Pitluck S."/>
            <person name="Chain P."/>
            <person name="Malfatti S."/>
            <person name="Shin M."/>
            <person name="Vergez L."/>
            <person name="Schmutz J."/>
            <person name="Larimer F."/>
            <person name="Land M."/>
            <person name="Hauser L."/>
            <person name="Kyrpides N."/>
            <person name="Lykidis A."/>
            <person name="LiPuma J.J."/>
            <person name="Konstantinidis K."/>
            <person name="Tiedje J.M."/>
            <person name="Richardson P."/>
        </authorList>
    </citation>
    <scope>NUCLEOTIDE SEQUENCE [LARGE SCALE GENOMIC DNA]</scope>
    <source>
        <strain evidence="1">AU 1054</strain>
    </source>
</reference>